<dbReference type="SUPFAM" id="SSF52980">
    <property type="entry name" value="Restriction endonuclease-like"/>
    <property type="match status" value="1"/>
</dbReference>
<dbReference type="Proteomes" id="UP001346869">
    <property type="component" value="Unassembled WGS sequence"/>
</dbReference>
<feature type="domain" description="YqaJ viral recombinase" evidence="1">
    <location>
        <begin position="93"/>
        <end position="199"/>
    </location>
</feature>
<evidence type="ECO:0000313" key="2">
    <source>
        <dbReference type="EMBL" id="KAK5859273.1"/>
    </source>
</evidence>
<sequence>MLKLLEKNQQPAVLVSTCFGNLPKGSVLSSHTNLSSKAGNEPLFLLPSQPCSFKTVLDDIEAGYYGGLAVTYDVALQLEIKTRGQSHIKTRHKVRTNRLTSSSFKRICSRVADFIVLAENLKKKVVQTKAMKRGLELEPVEAAEYQALTGFELFPCGFVINPQAPHLGASPDRKVIDPSASPTHGLLEIKCPNKDTYISSPV</sequence>
<evidence type="ECO:0000259" key="1">
    <source>
        <dbReference type="Pfam" id="PF09588"/>
    </source>
</evidence>
<gene>
    <name evidence="2" type="ORF">PBY51_003353</name>
</gene>
<dbReference type="PANTHER" id="PTHR46609">
    <property type="entry name" value="EXONUCLEASE, PHAGE-TYPE/RECB, C-TERMINAL DOMAIN-CONTAINING PROTEIN"/>
    <property type="match status" value="1"/>
</dbReference>
<accession>A0AAN8AGQ6</accession>
<reference evidence="2 3" key="2">
    <citation type="journal article" date="2023" name="Mol. Biol. Evol.">
        <title>Genomics of Secondarily Temperate Adaptation in the Only Non-Antarctic Icefish.</title>
        <authorList>
            <person name="Rivera-Colon A.G."/>
            <person name="Rayamajhi N."/>
            <person name="Minhas B.F."/>
            <person name="Madrigal G."/>
            <person name="Bilyk K.T."/>
            <person name="Yoon V."/>
            <person name="Hune M."/>
            <person name="Gregory S."/>
            <person name="Cheng C.H.C."/>
            <person name="Catchen J.M."/>
        </authorList>
    </citation>
    <scope>NUCLEOTIDE SEQUENCE [LARGE SCALE GENOMIC DNA]</scope>
    <source>
        <strain evidence="2">JMC-PN-2008</strain>
    </source>
</reference>
<dbReference type="InterPro" id="IPR011335">
    <property type="entry name" value="Restrct_endonuc-II-like"/>
</dbReference>
<name>A0AAN8AGQ6_ELEMC</name>
<protein>
    <recommendedName>
        <fullName evidence="1">YqaJ viral recombinase domain-containing protein</fullName>
    </recommendedName>
</protein>
<proteinExistence type="predicted"/>
<comment type="caution">
    <text evidence="2">The sequence shown here is derived from an EMBL/GenBank/DDBJ whole genome shotgun (WGS) entry which is preliminary data.</text>
</comment>
<dbReference type="InterPro" id="IPR051703">
    <property type="entry name" value="NF-kappa-B_Signaling_Reg"/>
</dbReference>
<evidence type="ECO:0000313" key="3">
    <source>
        <dbReference type="Proteomes" id="UP001346869"/>
    </source>
</evidence>
<dbReference type="Pfam" id="PF09588">
    <property type="entry name" value="YqaJ"/>
    <property type="match status" value="1"/>
</dbReference>
<dbReference type="GO" id="GO:0006281">
    <property type="term" value="P:DNA repair"/>
    <property type="evidence" value="ECO:0007669"/>
    <property type="project" value="UniProtKB-ARBA"/>
</dbReference>
<dbReference type="InterPro" id="IPR019080">
    <property type="entry name" value="YqaJ_viral_recombinase"/>
</dbReference>
<dbReference type="AlphaFoldDB" id="A0AAN8AGQ6"/>
<dbReference type="InterPro" id="IPR011604">
    <property type="entry name" value="PDDEXK-like_dom_sf"/>
</dbReference>
<dbReference type="EMBL" id="JAUZQC010000015">
    <property type="protein sequence ID" value="KAK5859273.1"/>
    <property type="molecule type" value="Genomic_DNA"/>
</dbReference>
<organism evidence="2 3">
    <name type="scientific">Eleginops maclovinus</name>
    <name type="common">Patagonian blennie</name>
    <name type="synonym">Eleginus maclovinus</name>
    <dbReference type="NCBI Taxonomy" id="56733"/>
    <lineage>
        <taxon>Eukaryota</taxon>
        <taxon>Metazoa</taxon>
        <taxon>Chordata</taxon>
        <taxon>Craniata</taxon>
        <taxon>Vertebrata</taxon>
        <taxon>Euteleostomi</taxon>
        <taxon>Actinopterygii</taxon>
        <taxon>Neopterygii</taxon>
        <taxon>Teleostei</taxon>
        <taxon>Neoteleostei</taxon>
        <taxon>Acanthomorphata</taxon>
        <taxon>Eupercaria</taxon>
        <taxon>Perciformes</taxon>
        <taxon>Notothenioidei</taxon>
        <taxon>Eleginopidae</taxon>
        <taxon>Eleginops</taxon>
    </lineage>
</organism>
<dbReference type="PANTHER" id="PTHR46609:SF7">
    <property type="match status" value="1"/>
</dbReference>
<dbReference type="Gene3D" id="3.90.320.10">
    <property type="match status" value="1"/>
</dbReference>
<dbReference type="CDD" id="cd22343">
    <property type="entry name" value="PDDEXK_lambda_exonuclease-like"/>
    <property type="match status" value="1"/>
</dbReference>
<keyword evidence="3" id="KW-1185">Reference proteome</keyword>
<reference evidence="2 3" key="1">
    <citation type="journal article" date="2023" name="Genes (Basel)">
        <title>Chromosome-Level Genome Assembly and Circadian Gene Repertoire of the Patagonia Blennie Eleginops maclovinus-The Closest Ancestral Proxy of Antarctic Cryonotothenioids.</title>
        <authorList>
            <person name="Cheng C.C."/>
            <person name="Rivera-Colon A.G."/>
            <person name="Minhas B.F."/>
            <person name="Wilson L."/>
            <person name="Rayamajhi N."/>
            <person name="Vargas-Chacoff L."/>
            <person name="Catchen J.M."/>
        </authorList>
    </citation>
    <scope>NUCLEOTIDE SEQUENCE [LARGE SCALE GENOMIC DNA]</scope>
    <source>
        <strain evidence="2">JMC-PN-2008</strain>
    </source>
</reference>